<gene>
    <name evidence="2" type="ordered locus">Dgeo_0858</name>
</gene>
<reference evidence="2" key="1">
    <citation type="submission" date="2006-04" db="EMBL/GenBank/DDBJ databases">
        <title>Complete sequence of chromosome of Deinococcus geothermalis DSM 11300.</title>
        <authorList>
            <consortium name="US DOE Joint Genome Institute"/>
            <person name="Copeland A."/>
            <person name="Lucas S."/>
            <person name="Lapidus A."/>
            <person name="Barry K."/>
            <person name="Detter J.C."/>
            <person name="Glavina del Rio T."/>
            <person name="Hammon N."/>
            <person name="Israni S."/>
            <person name="Dalin E."/>
            <person name="Tice H."/>
            <person name="Pitluck S."/>
            <person name="Brettin T."/>
            <person name="Bruce D."/>
            <person name="Han C."/>
            <person name="Tapia R."/>
            <person name="Saunders E."/>
            <person name="Gilna P."/>
            <person name="Schmutz J."/>
            <person name="Larimer F."/>
            <person name="Land M."/>
            <person name="Hauser L."/>
            <person name="Kyrpides N."/>
            <person name="Kim E."/>
            <person name="Daly M.J."/>
            <person name="Fredrickson J.K."/>
            <person name="Makarova K.S."/>
            <person name="Gaidamakova E.K."/>
            <person name="Zhai M."/>
            <person name="Richardson P."/>
        </authorList>
    </citation>
    <scope>NUCLEOTIDE SEQUENCE</scope>
    <source>
        <strain evidence="2">DSM 11300</strain>
    </source>
</reference>
<dbReference type="AlphaFoldDB" id="Q1J024"/>
<feature type="region of interest" description="Disordered" evidence="1">
    <location>
        <begin position="1"/>
        <end position="61"/>
    </location>
</feature>
<dbReference type="EMBL" id="CP000359">
    <property type="protein sequence ID" value="ABF45160.1"/>
    <property type="molecule type" value="Genomic_DNA"/>
</dbReference>
<feature type="region of interest" description="Disordered" evidence="1">
    <location>
        <begin position="73"/>
        <end position="98"/>
    </location>
</feature>
<dbReference type="STRING" id="319795.Dgeo_0858"/>
<accession>Q1J024</accession>
<evidence type="ECO:0000313" key="3">
    <source>
        <dbReference type="Proteomes" id="UP000002431"/>
    </source>
</evidence>
<protein>
    <submittedName>
        <fullName evidence="2">Uncharacterized protein</fullName>
    </submittedName>
</protein>
<dbReference type="HOGENOM" id="CLU_2329079_0_0_0"/>
<dbReference type="KEGG" id="dge:Dgeo_0858"/>
<evidence type="ECO:0000313" key="2">
    <source>
        <dbReference type="EMBL" id="ABF45160.1"/>
    </source>
</evidence>
<evidence type="ECO:0000256" key="1">
    <source>
        <dbReference type="SAM" id="MobiDB-lite"/>
    </source>
</evidence>
<organism evidence="2 3">
    <name type="scientific">Deinococcus geothermalis (strain DSM 11300 / CIP 105573 / AG-3a)</name>
    <dbReference type="NCBI Taxonomy" id="319795"/>
    <lineage>
        <taxon>Bacteria</taxon>
        <taxon>Thermotogati</taxon>
        <taxon>Deinococcota</taxon>
        <taxon>Deinococci</taxon>
        <taxon>Deinococcales</taxon>
        <taxon>Deinococcaceae</taxon>
        <taxon>Deinococcus</taxon>
    </lineage>
</organism>
<feature type="compositionally biased region" description="Basic and acidic residues" evidence="1">
    <location>
        <begin position="73"/>
        <end position="83"/>
    </location>
</feature>
<sequence length="98" mass="10779">MNAALASPHPPDLGRASSSGMTNRQADDQTPEVSELDVSHADEQDSVGTVNPAGLHRDPQRTELEELRANLADTTHEEQARLEEAEEEKGRARRLRPN</sequence>
<dbReference type="Proteomes" id="UP000002431">
    <property type="component" value="Chromosome"/>
</dbReference>
<keyword evidence="3" id="KW-1185">Reference proteome</keyword>
<name>Q1J024_DEIGD</name>
<proteinExistence type="predicted"/>